<accession>A0A1D6G899</accession>
<dbReference type="InterPro" id="IPR048800">
    <property type="entry name" value="Cac1-like_C"/>
</dbReference>
<dbReference type="PANTHER" id="PTHR15272">
    <property type="entry name" value="CHROMATIN ASSEMBLY FACTOR 1 SUBUNIT A CAF-1 SUBUNIT A"/>
    <property type="match status" value="1"/>
</dbReference>
<dbReference type="Pfam" id="PF21796">
    <property type="entry name" value="Cac1_C"/>
    <property type="match status" value="1"/>
</dbReference>
<reference evidence="3" key="2">
    <citation type="submission" date="2015-12" db="EMBL/GenBank/DDBJ databases">
        <title>Update maize B73 reference genome by single molecule sequencing technologies.</title>
        <authorList>
            <consortium name="Maize Genome Sequencing Project"/>
            <person name="Ware D."/>
        </authorList>
    </citation>
    <scope>NUCLEOTIDE SEQUENCE</scope>
    <source>
        <tissue evidence="3">Seedling</tissue>
    </source>
</reference>
<organism evidence="3">
    <name type="scientific">Zea mays</name>
    <name type="common">Maize</name>
    <dbReference type="NCBI Taxonomy" id="4577"/>
    <lineage>
        <taxon>Eukaryota</taxon>
        <taxon>Viridiplantae</taxon>
        <taxon>Streptophyta</taxon>
        <taxon>Embryophyta</taxon>
        <taxon>Tracheophyta</taxon>
        <taxon>Spermatophyta</taxon>
        <taxon>Magnoliopsida</taxon>
        <taxon>Liliopsida</taxon>
        <taxon>Poales</taxon>
        <taxon>Poaceae</taxon>
        <taxon>PACMAD clade</taxon>
        <taxon>Panicoideae</taxon>
        <taxon>Andropogonodae</taxon>
        <taxon>Andropogoneae</taxon>
        <taxon>Tripsacinae</taxon>
        <taxon>Zea</taxon>
    </lineage>
</organism>
<dbReference type="EnsemblPlants" id="Zm00001eb367440_T001">
    <property type="protein sequence ID" value="Zm00001eb367440_P001"/>
    <property type="gene ID" value="Zm00001eb367440"/>
</dbReference>
<dbReference type="STRING" id="4577.A0A1D6G899"/>
<dbReference type="Gramene" id="Zm00001eb367440_T001">
    <property type="protein sequence ID" value="Zm00001eb367440_P001"/>
    <property type="gene ID" value="Zm00001eb367440"/>
</dbReference>
<keyword evidence="5" id="KW-1185">Reference proteome</keyword>
<reference evidence="4" key="4">
    <citation type="submission" date="2021-05" db="UniProtKB">
        <authorList>
            <consortium name="EnsemblPlants"/>
        </authorList>
    </citation>
    <scope>IDENTIFICATION</scope>
    <source>
        <strain evidence="4">cv. B73</strain>
    </source>
</reference>
<gene>
    <name evidence="3" type="ORF">ZEAMMB73_Zm00001d012351</name>
</gene>
<feature type="domain" description="Chromatin assembly factor 1 subunit Cac1-like C-terminal" evidence="2">
    <location>
        <begin position="24"/>
        <end position="60"/>
    </location>
</feature>
<evidence type="ECO:0000259" key="2">
    <source>
        <dbReference type="Pfam" id="PF21796"/>
    </source>
</evidence>
<dbReference type="AlphaFoldDB" id="A0A1D6G899"/>
<protein>
    <submittedName>
        <fullName evidence="3">Chromatin assembly factor 1 subunit FAS1</fullName>
    </submittedName>
</protein>
<evidence type="ECO:0000313" key="5">
    <source>
        <dbReference type="Proteomes" id="UP000007305"/>
    </source>
</evidence>
<dbReference type="PANTHER" id="PTHR15272:SF0">
    <property type="entry name" value="CHROMATIN ASSEMBLY FACTOR 1 SUBUNIT A"/>
    <property type="match status" value="1"/>
</dbReference>
<dbReference type="EMBL" id="CM000784">
    <property type="protein sequence ID" value="AQK99374.1"/>
    <property type="molecule type" value="Genomic_DNA"/>
</dbReference>
<reference evidence="4" key="3">
    <citation type="submission" date="2019-07" db="EMBL/GenBank/DDBJ databases">
        <authorList>
            <person name="Seetharam A."/>
            <person name="Woodhouse M."/>
            <person name="Cannon E."/>
        </authorList>
    </citation>
    <scope>NUCLEOTIDE SEQUENCE [LARGE SCALE GENOMIC DNA]</scope>
    <source>
        <strain evidence="4">cv. B73</strain>
    </source>
</reference>
<feature type="region of interest" description="Disordered" evidence="1">
    <location>
        <begin position="123"/>
        <end position="145"/>
    </location>
</feature>
<reference evidence="5" key="1">
    <citation type="journal article" date="2009" name="Science">
        <title>The B73 maize genome: complexity, diversity, and dynamics.</title>
        <authorList>
            <person name="Schnable P.S."/>
            <person name="Ware D."/>
            <person name="Fulton R.S."/>
            <person name="Stein J.C."/>
            <person name="Wei F."/>
            <person name="Pasternak S."/>
            <person name="Liang C."/>
            <person name="Zhang J."/>
            <person name="Fulton L."/>
            <person name="Graves T.A."/>
            <person name="Minx P."/>
            <person name="Reily A.D."/>
            <person name="Courtney L."/>
            <person name="Kruchowski S.S."/>
            <person name="Tomlinson C."/>
            <person name="Strong C."/>
            <person name="Delehaunty K."/>
            <person name="Fronick C."/>
            <person name="Courtney B."/>
            <person name="Rock S.M."/>
            <person name="Belter E."/>
            <person name="Du F."/>
            <person name="Kim K."/>
            <person name="Abbott R.M."/>
            <person name="Cotton M."/>
            <person name="Levy A."/>
            <person name="Marchetto P."/>
            <person name="Ochoa K."/>
            <person name="Jackson S.M."/>
            <person name="Gillam B."/>
            <person name="Chen W."/>
            <person name="Yan L."/>
            <person name="Higginbotham J."/>
            <person name="Cardenas M."/>
            <person name="Waligorski J."/>
            <person name="Applebaum E."/>
            <person name="Phelps L."/>
            <person name="Falcone J."/>
            <person name="Kanchi K."/>
            <person name="Thane T."/>
            <person name="Scimone A."/>
            <person name="Thane N."/>
            <person name="Henke J."/>
            <person name="Wang T."/>
            <person name="Ruppert J."/>
            <person name="Shah N."/>
            <person name="Rotter K."/>
            <person name="Hodges J."/>
            <person name="Ingenthron E."/>
            <person name="Cordes M."/>
            <person name="Kohlberg S."/>
            <person name="Sgro J."/>
            <person name="Delgado B."/>
            <person name="Mead K."/>
            <person name="Chinwalla A."/>
            <person name="Leonard S."/>
            <person name="Crouse K."/>
            <person name="Collura K."/>
            <person name="Kudrna D."/>
            <person name="Currie J."/>
            <person name="He R."/>
            <person name="Angelova A."/>
            <person name="Rajasekar S."/>
            <person name="Mueller T."/>
            <person name="Lomeli R."/>
            <person name="Scara G."/>
            <person name="Ko A."/>
            <person name="Delaney K."/>
            <person name="Wissotski M."/>
            <person name="Lopez G."/>
            <person name="Campos D."/>
            <person name="Braidotti M."/>
            <person name="Ashley E."/>
            <person name="Golser W."/>
            <person name="Kim H."/>
            <person name="Lee S."/>
            <person name="Lin J."/>
            <person name="Dujmic Z."/>
            <person name="Kim W."/>
            <person name="Talag J."/>
            <person name="Zuccolo A."/>
            <person name="Fan C."/>
            <person name="Sebastian A."/>
            <person name="Kramer M."/>
            <person name="Spiegel L."/>
            <person name="Nascimento L."/>
            <person name="Zutavern T."/>
            <person name="Miller B."/>
            <person name="Ambroise C."/>
            <person name="Muller S."/>
            <person name="Spooner W."/>
            <person name="Narechania A."/>
            <person name="Ren L."/>
            <person name="Wei S."/>
            <person name="Kumari S."/>
            <person name="Faga B."/>
            <person name="Levy M.J."/>
            <person name="McMahan L."/>
            <person name="Van Buren P."/>
            <person name="Vaughn M.W."/>
            <person name="Ying K."/>
            <person name="Yeh C.-T."/>
            <person name="Emrich S.J."/>
            <person name="Jia Y."/>
            <person name="Kalyanaraman A."/>
            <person name="Hsia A.-P."/>
            <person name="Barbazuk W.B."/>
            <person name="Baucom R.S."/>
            <person name="Brutnell T.P."/>
            <person name="Carpita N.C."/>
            <person name="Chaparro C."/>
            <person name="Chia J.-M."/>
            <person name="Deragon J.-M."/>
            <person name="Estill J.C."/>
            <person name="Fu Y."/>
            <person name="Jeddeloh J.A."/>
            <person name="Han Y."/>
            <person name="Lee H."/>
            <person name="Li P."/>
            <person name="Lisch D.R."/>
            <person name="Liu S."/>
            <person name="Liu Z."/>
            <person name="Nagel D.H."/>
            <person name="McCann M.C."/>
            <person name="SanMiguel P."/>
            <person name="Myers A.M."/>
            <person name="Nettleton D."/>
            <person name="Nguyen J."/>
            <person name="Penning B.W."/>
            <person name="Ponnala L."/>
            <person name="Schneider K.L."/>
            <person name="Schwartz D.C."/>
            <person name="Sharma A."/>
            <person name="Soderlund C."/>
            <person name="Springer N.M."/>
            <person name="Sun Q."/>
            <person name="Wang H."/>
            <person name="Waterman M."/>
            <person name="Westerman R."/>
            <person name="Wolfgruber T.K."/>
            <person name="Yang L."/>
            <person name="Yu Y."/>
            <person name="Zhang L."/>
            <person name="Zhou S."/>
            <person name="Zhu Q."/>
            <person name="Bennetzen J.L."/>
            <person name="Dawe R.K."/>
            <person name="Jiang J."/>
            <person name="Jiang N."/>
            <person name="Presting G.G."/>
            <person name="Wessler S.R."/>
            <person name="Aluru S."/>
            <person name="Martienssen R.A."/>
            <person name="Clifton S.W."/>
            <person name="McCombie W.R."/>
            <person name="Wing R.A."/>
            <person name="Wilson R.K."/>
        </authorList>
    </citation>
    <scope>NUCLEOTIDE SEQUENCE [LARGE SCALE GENOMIC DNA]</scope>
    <source>
        <strain evidence="5">cv. B73</strain>
    </source>
</reference>
<dbReference type="ExpressionAtlas" id="A0A1D6G899">
    <property type="expression patterns" value="baseline and differential"/>
</dbReference>
<dbReference type="Proteomes" id="UP000007305">
    <property type="component" value="Chromosome 8"/>
</dbReference>
<sequence>MLISQPNPKDGSPGAASAIPETDLPEIVQVIRSRRDGIHKVVELLQHKFPNVSKTQLNRKGKMNLTCYVLHVKKEVLDKLGLDSSPVKSKKNKSIAMYFSKRCLPPKEAVNALSASPELRLKSRAIQNGNGGTEAPQINLFPPKQ</sequence>
<proteinExistence type="predicted"/>
<name>A0A1D6G899_MAIZE</name>
<evidence type="ECO:0000256" key="1">
    <source>
        <dbReference type="SAM" id="MobiDB-lite"/>
    </source>
</evidence>
<evidence type="ECO:0000313" key="4">
    <source>
        <dbReference type="EnsemblPlants" id="Zm00001eb367440_P001"/>
    </source>
</evidence>
<evidence type="ECO:0000313" key="3">
    <source>
        <dbReference type="EMBL" id="AQK99374.1"/>
    </source>
</evidence>